<proteinExistence type="predicted"/>
<keyword evidence="1" id="KW-1185">Reference proteome</keyword>
<sequence>MVENKRAMRMRWLWRNWLAAAVLVMAGAVAAGGASVSYDGRSLIIDGQRKMLFSGSIHYPRSTPDMWPSLISKAKQGGIDVIETYVFWNLHEPRPGQYDFSGRRDIVAFIKEIQAQGLYACLRIGPYIEGEWTYGGFPFWLHDVPGIVYRSDNEPFKLYMQNFTTKIVNLMKSEGLYASQGGPIILSQIENEYQNIEKAFREDGPPYVRWTVKMAVELQTGVPWIMCKQDDAPDPIINTCNGMKCGETFKGPNSPNKPSLWTENWTSFYQVYGQNVTLRSAQDIAFQVALFIARKNGTYINYYMYHGGTNFGRTAAEFMITSYYDQAPLDEYGLIREPKWGHLKELHAAVKLCSEAILSSFPTLLSFGQLQEAYVFSGDSGACAAFLVNTDSRTSATVRFQNLTYQLPPKSISILPDCKVVAFNTAKVSTQFNTRTSRPVVKFNSAEKWEQFQEVIPQFDATALRSQTLLEQTNTTKDASDYLWYTASFEQDSQEHQARLSVKSLGHVLHAFVNGALVGSAHGQFRNTSFTLESTVALNKGTNQISLLSATVGFPDSGAFLERRSLGVRSVIIQNSRGVKNFTVTPWVYQVGLLGEKLQIYTYEGSKNANWSSLGSSQQFTWYKSTFSAPKGKGPIALNLGSMGKGEAWVNGQSIGRYWVSFHTSAGLPSQTWYNVPRSFLKPRNNLLVVFEEEMGNPVNITVDAISVTKVCAHVTNSNPPPVISWRKSDKLSERHPGRRPKVYLNCPPRSNISKILFASFGNPYGNCEDYAAGLCHSSNSKAIVEKACLGKTKCTIVQSYKKFGGDPCPGVHKSLLVDVQCE</sequence>
<reference evidence="2" key="2">
    <citation type="submission" date="2025-08" db="UniProtKB">
        <authorList>
            <consortium name="RefSeq"/>
        </authorList>
    </citation>
    <scope>IDENTIFICATION</scope>
    <source>
        <tissue evidence="2">Leaf</tissue>
    </source>
</reference>
<dbReference type="Proteomes" id="UP000790787">
    <property type="component" value="Chromosome 19"/>
</dbReference>
<gene>
    <name evidence="2" type="primary">LOC107775343</name>
</gene>
<organism evidence="1 2">
    <name type="scientific">Nicotiana tabacum</name>
    <name type="common">Common tobacco</name>
    <dbReference type="NCBI Taxonomy" id="4097"/>
    <lineage>
        <taxon>Eukaryota</taxon>
        <taxon>Viridiplantae</taxon>
        <taxon>Streptophyta</taxon>
        <taxon>Embryophyta</taxon>
        <taxon>Tracheophyta</taxon>
        <taxon>Spermatophyta</taxon>
        <taxon>Magnoliopsida</taxon>
        <taxon>eudicotyledons</taxon>
        <taxon>Gunneridae</taxon>
        <taxon>Pentapetalae</taxon>
        <taxon>asterids</taxon>
        <taxon>lamiids</taxon>
        <taxon>Solanales</taxon>
        <taxon>Solanaceae</taxon>
        <taxon>Nicotianoideae</taxon>
        <taxon>Nicotianeae</taxon>
        <taxon>Nicotiana</taxon>
    </lineage>
</organism>
<reference evidence="1" key="1">
    <citation type="journal article" date="2014" name="Nat. Commun.">
        <title>The tobacco genome sequence and its comparison with those of tomato and potato.</title>
        <authorList>
            <person name="Sierro N."/>
            <person name="Battey J.N."/>
            <person name="Ouadi S."/>
            <person name="Bakaher N."/>
            <person name="Bovet L."/>
            <person name="Willig A."/>
            <person name="Goepfert S."/>
            <person name="Peitsch M.C."/>
            <person name="Ivanov N.V."/>
        </authorList>
    </citation>
    <scope>NUCLEOTIDE SEQUENCE [LARGE SCALE GENOMIC DNA]</scope>
</reference>
<dbReference type="RefSeq" id="XP_075095882.1">
    <property type="nucleotide sequence ID" value="XM_075239781.1"/>
</dbReference>
<evidence type="ECO:0000313" key="1">
    <source>
        <dbReference type="Proteomes" id="UP000790787"/>
    </source>
</evidence>
<name>A0AC58TFB5_TOBAC</name>
<protein>
    <submittedName>
        <fullName evidence="2">Beta-galactosidase 16-like</fullName>
    </submittedName>
</protein>
<evidence type="ECO:0000313" key="2">
    <source>
        <dbReference type="RefSeq" id="XP_075095882.1"/>
    </source>
</evidence>
<accession>A0AC58TFB5</accession>